<protein>
    <submittedName>
        <fullName evidence="1">4315_t:CDS:1</fullName>
    </submittedName>
</protein>
<dbReference type="EMBL" id="CAJVPT010031594">
    <property type="protein sequence ID" value="CAG8698313.1"/>
    <property type="molecule type" value="Genomic_DNA"/>
</dbReference>
<proteinExistence type="predicted"/>
<accession>A0ACA9PDQ6</accession>
<organism evidence="1 2">
    <name type="scientific">Acaulospora colombiana</name>
    <dbReference type="NCBI Taxonomy" id="27376"/>
    <lineage>
        <taxon>Eukaryota</taxon>
        <taxon>Fungi</taxon>
        <taxon>Fungi incertae sedis</taxon>
        <taxon>Mucoromycota</taxon>
        <taxon>Glomeromycotina</taxon>
        <taxon>Glomeromycetes</taxon>
        <taxon>Diversisporales</taxon>
        <taxon>Acaulosporaceae</taxon>
        <taxon>Acaulospora</taxon>
    </lineage>
</organism>
<sequence>GLLHWLTSPFRFIANNGSRLLLPRYWSLNAIKRVLQKPIVVPARYIVDAATNGPAARAAYLQRVENDRSNFLAMSQLASFQLFPDYNFKYSKLADRGLFTLNLWRQRKQRKEENRLFNDLSSKDSPLYPTLRSAADAYIKMTAAVARGDTTTLPQYAGKKYLATVAKRARQVADKKHKTNYQWQFEKWIQDPQCISIRSDDIFLCKLVEHKLCGTKLTLLYHKVHGGVRTLFEGKVATRDLDRYSQEHGFQIDPPNLFKRYSKDKSSSSRGMMRCYERPQRKVMQQVKTKRPIQSLSLLMLRKYQSKYITASLDEDSALEYREGAHIWNESQSMLTTKLLRQCYDTGLSGNEVIPYSEFNRSKDTLMDE</sequence>
<evidence type="ECO:0000313" key="1">
    <source>
        <dbReference type="EMBL" id="CAG8698313.1"/>
    </source>
</evidence>
<name>A0ACA9PDQ6_9GLOM</name>
<comment type="caution">
    <text evidence="1">The sequence shown here is derived from an EMBL/GenBank/DDBJ whole genome shotgun (WGS) entry which is preliminary data.</text>
</comment>
<evidence type="ECO:0000313" key="2">
    <source>
        <dbReference type="Proteomes" id="UP000789525"/>
    </source>
</evidence>
<feature type="non-terminal residue" evidence="1">
    <location>
        <position position="1"/>
    </location>
</feature>
<dbReference type="Proteomes" id="UP000789525">
    <property type="component" value="Unassembled WGS sequence"/>
</dbReference>
<gene>
    <name evidence="1" type="ORF">ACOLOM_LOCUS10122</name>
</gene>
<reference evidence="1" key="1">
    <citation type="submission" date="2021-06" db="EMBL/GenBank/DDBJ databases">
        <authorList>
            <person name="Kallberg Y."/>
            <person name="Tangrot J."/>
            <person name="Rosling A."/>
        </authorList>
    </citation>
    <scope>NUCLEOTIDE SEQUENCE</scope>
    <source>
        <strain evidence="1">CL356</strain>
    </source>
</reference>
<keyword evidence="2" id="KW-1185">Reference proteome</keyword>